<feature type="region of interest" description="Disordered" evidence="1">
    <location>
        <begin position="1"/>
        <end position="29"/>
    </location>
</feature>
<dbReference type="AlphaFoldDB" id="A0A0E9RZ38"/>
<organism evidence="2">
    <name type="scientific">Anguilla anguilla</name>
    <name type="common">European freshwater eel</name>
    <name type="synonym">Muraena anguilla</name>
    <dbReference type="NCBI Taxonomy" id="7936"/>
    <lineage>
        <taxon>Eukaryota</taxon>
        <taxon>Metazoa</taxon>
        <taxon>Chordata</taxon>
        <taxon>Craniata</taxon>
        <taxon>Vertebrata</taxon>
        <taxon>Euteleostomi</taxon>
        <taxon>Actinopterygii</taxon>
        <taxon>Neopterygii</taxon>
        <taxon>Teleostei</taxon>
        <taxon>Anguilliformes</taxon>
        <taxon>Anguillidae</taxon>
        <taxon>Anguilla</taxon>
    </lineage>
</organism>
<name>A0A0E9RZ38_ANGAN</name>
<protein>
    <submittedName>
        <fullName evidence="2">Uncharacterized protein</fullName>
    </submittedName>
</protein>
<reference evidence="2" key="2">
    <citation type="journal article" date="2015" name="Fish Shellfish Immunol.">
        <title>Early steps in the European eel (Anguilla anguilla)-Vibrio vulnificus interaction in the gills: Role of the RtxA13 toxin.</title>
        <authorList>
            <person name="Callol A."/>
            <person name="Pajuelo D."/>
            <person name="Ebbesson L."/>
            <person name="Teles M."/>
            <person name="MacKenzie S."/>
            <person name="Amaro C."/>
        </authorList>
    </citation>
    <scope>NUCLEOTIDE SEQUENCE</scope>
</reference>
<dbReference type="EMBL" id="GBXM01075049">
    <property type="protein sequence ID" value="JAH33528.1"/>
    <property type="molecule type" value="Transcribed_RNA"/>
</dbReference>
<reference evidence="2" key="1">
    <citation type="submission" date="2014-11" db="EMBL/GenBank/DDBJ databases">
        <authorList>
            <person name="Amaro Gonzalez C."/>
        </authorList>
    </citation>
    <scope>NUCLEOTIDE SEQUENCE</scope>
</reference>
<evidence type="ECO:0000256" key="1">
    <source>
        <dbReference type="SAM" id="MobiDB-lite"/>
    </source>
</evidence>
<evidence type="ECO:0000313" key="2">
    <source>
        <dbReference type="EMBL" id="JAH33528.1"/>
    </source>
</evidence>
<accession>A0A0E9RZ38</accession>
<feature type="region of interest" description="Disordered" evidence="1">
    <location>
        <begin position="46"/>
        <end position="65"/>
    </location>
</feature>
<proteinExistence type="predicted"/>
<sequence length="65" mass="7057">MRRLSGWQTAGCPIGSGSPGLRTSSRDHQKSPVYTAYLALCLRSMTSHPRPRSHSRPDSAESVCA</sequence>